<organism evidence="4 5">
    <name type="scientific">Cellulosimicrobium funkei</name>
    <dbReference type="NCBI Taxonomy" id="264251"/>
    <lineage>
        <taxon>Bacteria</taxon>
        <taxon>Bacillati</taxon>
        <taxon>Actinomycetota</taxon>
        <taxon>Actinomycetes</taxon>
        <taxon>Micrococcales</taxon>
        <taxon>Promicromonosporaceae</taxon>
        <taxon>Cellulosimicrobium</taxon>
    </lineage>
</organism>
<keyword evidence="5" id="KW-1185">Reference proteome</keyword>
<dbReference type="Gene3D" id="3.30.1330.60">
    <property type="entry name" value="OmpA-like domain"/>
    <property type="match status" value="1"/>
</dbReference>
<dbReference type="PROSITE" id="PS51123">
    <property type="entry name" value="OMPA_2"/>
    <property type="match status" value="1"/>
</dbReference>
<protein>
    <submittedName>
        <fullName evidence="4">OmpA family protein</fullName>
    </submittedName>
</protein>
<feature type="compositionally biased region" description="Basic residues" evidence="2">
    <location>
        <begin position="9"/>
        <end position="25"/>
    </location>
</feature>
<name>A0A4Y8R750_9MICO</name>
<dbReference type="Pfam" id="PF00691">
    <property type="entry name" value="OmpA"/>
    <property type="match status" value="1"/>
</dbReference>
<feature type="region of interest" description="Disordered" evidence="2">
    <location>
        <begin position="1"/>
        <end position="36"/>
    </location>
</feature>
<dbReference type="SUPFAM" id="SSF103088">
    <property type="entry name" value="OmpA-like"/>
    <property type="match status" value="1"/>
</dbReference>
<comment type="caution">
    <text evidence="4">The sequence shown here is derived from an EMBL/GenBank/DDBJ whole genome shotgun (WGS) entry which is preliminary data.</text>
</comment>
<keyword evidence="1" id="KW-0472">Membrane</keyword>
<dbReference type="PANTHER" id="PTHR30329">
    <property type="entry name" value="STATOR ELEMENT OF FLAGELLAR MOTOR COMPLEX"/>
    <property type="match status" value="1"/>
</dbReference>
<sequence length="411" mass="44134">MVPPPGGRAPHRGRPSPRRLARLRGRARDLGERGVRRRHATAAGALAVALVLGPLSGTPAAASEDEQGFDPGVDPLTLDDLGGAPAREDLDRATTRFDPGVATTFELAGAVTSLEYVEVEADEVVVTLETDVLFDVGSAELSQAAVERVQEIAAELPDGVTASVAGHTDSVGEEADNMDLSQRRAQAVVDAAATVRPDVTFEAQGYGETRLKVEEGGDDVADDRAQNRRVELRYSGTTPGERGLEVEEHELDPVTAELVPGDRPRVEPVTDTEPVVEKTVVVPNEDGRQEEVRVGIEPIVVRGSLMRLRLQLTPLGPVDGDEERISVYAMTGAGELHPSAVDPRALVSYAPVRGSGARELETEPLFARTSVGRTVGYEVYLPRPLDASLESLYVNVVPTWPTFEDVPIRWD</sequence>
<dbReference type="AlphaFoldDB" id="A0A4Y8R750"/>
<dbReference type="Proteomes" id="UP000298003">
    <property type="component" value="Unassembled WGS sequence"/>
</dbReference>
<feature type="domain" description="OmpA-like" evidence="3">
    <location>
        <begin position="121"/>
        <end position="238"/>
    </location>
</feature>
<dbReference type="GO" id="GO:0016020">
    <property type="term" value="C:membrane"/>
    <property type="evidence" value="ECO:0007669"/>
    <property type="project" value="UniProtKB-UniRule"/>
</dbReference>
<reference evidence="4 5" key="1">
    <citation type="submission" date="2019-03" db="EMBL/GenBank/DDBJ databases">
        <title>Cellulosimicrobium funkei JCM14302 Assembly.</title>
        <authorList>
            <person name="Dou T."/>
        </authorList>
    </citation>
    <scope>NUCLEOTIDE SEQUENCE [LARGE SCALE GENOMIC DNA]</scope>
    <source>
        <strain evidence="4 5">JCM 14302</strain>
    </source>
</reference>
<evidence type="ECO:0000256" key="1">
    <source>
        <dbReference type="PROSITE-ProRule" id="PRU00473"/>
    </source>
</evidence>
<evidence type="ECO:0000256" key="2">
    <source>
        <dbReference type="SAM" id="MobiDB-lite"/>
    </source>
</evidence>
<accession>A0A4Y8R750</accession>
<evidence type="ECO:0000259" key="3">
    <source>
        <dbReference type="PROSITE" id="PS51123"/>
    </source>
</evidence>
<dbReference type="PANTHER" id="PTHR30329:SF21">
    <property type="entry name" value="LIPOPROTEIN YIAD-RELATED"/>
    <property type="match status" value="1"/>
</dbReference>
<dbReference type="InterPro" id="IPR050330">
    <property type="entry name" value="Bact_OuterMem_StrucFunc"/>
</dbReference>
<dbReference type="CDD" id="cd07185">
    <property type="entry name" value="OmpA_C-like"/>
    <property type="match status" value="1"/>
</dbReference>
<dbReference type="InterPro" id="IPR036737">
    <property type="entry name" value="OmpA-like_sf"/>
</dbReference>
<evidence type="ECO:0000313" key="5">
    <source>
        <dbReference type="Proteomes" id="UP000298003"/>
    </source>
</evidence>
<dbReference type="InterPro" id="IPR006665">
    <property type="entry name" value="OmpA-like"/>
</dbReference>
<evidence type="ECO:0000313" key="4">
    <source>
        <dbReference type="EMBL" id="TFF17045.1"/>
    </source>
</evidence>
<dbReference type="EMBL" id="SOZH01000002">
    <property type="protein sequence ID" value="TFF17045.1"/>
    <property type="molecule type" value="Genomic_DNA"/>
</dbReference>
<proteinExistence type="predicted"/>
<gene>
    <name evidence="4" type="ORF">E1O70_02390</name>
</gene>